<organism evidence="2 3">
    <name type="scientific">Caenispirillum bisanense</name>
    <dbReference type="NCBI Taxonomy" id="414052"/>
    <lineage>
        <taxon>Bacteria</taxon>
        <taxon>Pseudomonadati</taxon>
        <taxon>Pseudomonadota</taxon>
        <taxon>Alphaproteobacteria</taxon>
        <taxon>Rhodospirillales</taxon>
        <taxon>Novispirillaceae</taxon>
        <taxon>Caenispirillum</taxon>
    </lineage>
</organism>
<sequence>MFGLRGRRRMTPIVDIDDGATQPALGPVVVWLSLAAMAIIVAGIVGHVLKVREATYGGALEQARVSTDLLSENAGRLLDTADFLVDSARARVAGRTWDAIAADRSLWQGLKADADRFEHVDAVWLNDLAGNLRLVTHAFPAPVSNVLDRDFYRHFADGRDGPYISQPLVGRVTEEATFLLTRRLNGPDGKLRGIASVTLDPDFFADFLETFELPYGADMTLVREQGDVLVSDPPGGGAGAAAVAAAQARDVIGHGVLSGPISDERVIGWVKRLDEWPLFAVVRFDRAVIDDAWVDAVTPYAVIGSLALLSLLGLAGFAHAGERARRRG</sequence>
<feature type="transmembrane region" description="Helical" evidence="1">
    <location>
        <begin position="28"/>
        <end position="49"/>
    </location>
</feature>
<dbReference type="AlphaFoldDB" id="A0A286GXU7"/>
<reference evidence="2 3" key="1">
    <citation type="submission" date="2017-09" db="EMBL/GenBank/DDBJ databases">
        <authorList>
            <person name="Ehlers B."/>
            <person name="Leendertz F.H."/>
        </authorList>
    </citation>
    <scope>NUCLEOTIDE SEQUENCE [LARGE SCALE GENOMIC DNA]</scope>
    <source>
        <strain evidence="2 3">USBA 140</strain>
    </source>
</reference>
<gene>
    <name evidence="2" type="ORF">SAMN05421508_11078</name>
</gene>
<dbReference type="CDD" id="cd12914">
    <property type="entry name" value="PDC1_DGC_like"/>
    <property type="match status" value="1"/>
</dbReference>
<keyword evidence="3" id="KW-1185">Reference proteome</keyword>
<evidence type="ECO:0008006" key="4">
    <source>
        <dbReference type="Google" id="ProtNLM"/>
    </source>
</evidence>
<feature type="transmembrane region" description="Helical" evidence="1">
    <location>
        <begin position="300"/>
        <end position="320"/>
    </location>
</feature>
<dbReference type="Proteomes" id="UP000219621">
    <property type="component" value="Unassembled WGS sequence"/>
</dbReference>
<evidence type="ECO:0000313" key="2">
    <source>
        <dbReference type="EMBL" id="SOD99894.1"/>
    </source>
</evidence>
<dbReference type="Gene3D" id="3.30.450.20">
    <property type="entry name" value="PAS domain"/>
    <property type="match status" value="2"/>
</dbReference>
<protein>
    <recommendedName>
        <fullName evidence="4">Cache domain-containing protein</fullName>
    </recommendedName>
</protein>
<proteinExistence type="predicted"/>
<dbReference type="EMBL" id="OCNJ01000010">
    <property type="protein sequence ID" value="SOD99894.1"/>
    <property type="molecule type" value="Genomic_DNA"/>
</dbReference>
<evidence type="ECO:0000256" key="1">
    <source>
        <dbReference type="SAM" id="Phobius"/>
    </source>
</evidence>
<evidence type="ECO:0000313" key="3">
    <source>
        <dbReference type="Proteomes" id="UP000219621"/>
    </source>
</evidence>
<accession>A0A286GXU7</accession>
<keyword evidence="1" id="KW-0472">Membrane</keyword>
<keyword evidence="1" id="KW-0812">Transmembrane</keyword>
<keyword evidence="1" id="KW-1133">Transmembrane helix</keyword>
<name>A0A286GXU7_9PROT</name>